<dbReference type="OMA" id="NIDHWAD"/>
<dbReference type="HOGENOM" id="CLU_1421232_0_0_1"/>
<accession>M7SRC5</accession>
<evidence type="ECO:0000313" key="2">
    <source>
        <dbReference type="EMBL" id="EMR66787.1"/>
    </source>
</evidence>
<proteinExistence type="predicted"/>
<dbReference type="KEGG" id="ela:UCREL1_6225"/>
<feature type="signal peptide" evidence="1">
    <location>
        <begin position="1"/>
        <end position="17"/>
    </location>
</feature>
<dbReference type="AlphaFoldDB" id="M7SRC5"/>
<dbReference type="Proteomes" id="UP000012174">
    <property type="component" value="Unassembled WGS sequence"/>
</dbReference>
<reference evidence="3" key="1">
    <citation type="journal article" date="2013" name="Genome Announc.">
        <title>Draft genome sequence of the grapevine dieback fungus Eutypa lata UCR-EL1.</title>
        <authorList>
            <person name="Blanco-Ulate B."/>
            <person name="Rolshausen P.E."/>
            <person name="Cantu D."/>
        </authorList>
    </citation>
    <scope>NUCLEOTIDE SEQUENCE [LARGE SCALE GENOMIC DNA]</scope>
    <source>
        <strain evidence="3">UCR-EL1</strain>
    </source>
</reference>
<name>M7SRC5_EUTLA</name>
<gene>
    <name evidence="2" type="ORF">UCREL1_6225</name>
</gene>
<evidence type="ECO:0000313" key="3">
    <source>
        <dbReference type="Proteomes" id="UP000012174"/>
    </source>
</evidence>
<organism evidence="2 3">
    <name type="scientific">Eutypa lata (strain UCR-EL1)</name>
    <name type="common">Grapevine dieback disease fungus</name>
    <name type="synonym">Eutypa armeniacae</name>
    <dbReference type="NCBI Taxonomy" id="1287681"/>
    <lineage>
        <taxon>Eukaryota</taxon>
        <taxon>Fungi</taxon>
        <taxon>Dikarya</taxon>
        <taxon>Ascomycota</taxon>
        <taxon>Pezizomycotina</taxon>
        <taxon>Sordariomycetes</taxon>
        <taxon>Xylariomycetidae</taxon>
        <taxon>Xylariales</taxon>
        <taxon>Diatrypaceae</taxon>
        <taxon>Eutypa</taxon>
    </lineage>
</organism>
<dbReference type="eggNOG" id="ENOG502SZ7Q">
    <property type="taxonomic scope" value="Eukaryota"/>
</dbReference>
<feature type="chain" id="PRO_5004084893" evidence="1">
    <location>
        <begin position="18"/>
        <end position="203"/>
    </location>
</feature>
<dbReference type="OrthoDB" id="3534704at2759"/>
<sequence>MFKAIFLVGLTIPLVTAAPQGDMMGYTYFCPTVDYDENVTGDPWQIGISGSGGSELTTTQSHTVGTTWTIGGGLGLSVGDITSVDGGLSASVSETIEDSMEESDTMTCPDGDWYCSVMIYPGMKLVKGHMKRMDSDDSCDAETKTNYDGVSDGDQYELTIPRKDSSGNGFFTARVCTCGNIDHWADKDHPELLCMEDCTAVDS</sequence>
<evidence type="ECO:0000256" key="1">
    <source>
        <dbReference type="SAM" id="SignalP"/>
    </source>
</evidence>
<keyword evidence="1" id="KW-0732">Signal</keyword>
<dbReference type="EMBL" id="KB706581">
    <property type="protein sequence ID" value="EMR66787.1"/>
    <property type="molecule type" value="Genomic_DNA"/>
</dbReference>
<protein>
    <submittedName>
        <fullName evidence="2">Uncharacterized protein</fullName>
    </submittedName>
</protein>
<keyword evidence="3" id="KW-1185">Reference proteome</keyword>